<dbReference type="CDD" id="cd00063">
    <property type="entry name" value="FN3"/>
    <property type="match status" value="3"/>
</dbReference>
<comment type="caution">
    <text evidence="10">The sequence shown here is derived from an EMBL/GenBank/DDBJ whole genome shotgun (WGS) entry which is preliminary data.</text>
</comment>
<evidence type="ECO:0000256" key="3">
    <source>
        <dbReference type="ARBA" id="ARBA00022989"/>
    </source>
</evidence>
<dbReference type="PROSITE" id="PS50853">
    <property type="entry name" value="FN3"/>
    <property type="match status" value="3"/>
</dbReference>
<dbReference type="Gene3D" id="2.60.40.10">
    <property type="entry name" value="Immunoglobulins"/>
    <property type="match status" value="5"/>
</dbReference>
<dbReference type="GO" id="GO:0004896">
    <property type="term" value="F:cytokine receptor activity"/>
    <property type="evidence" value="ECO:0007669"/>
    <property type="project" value="TreeGrafter"/>
</dbReference>
<proteinExistence type="predicted"/>
<evidence type="ECO:0000256" key="1">
    <source>
        <dbReference type="ARBA" id="ARBA00004479"/>
    </source>
</evidence>
<dbReference type="PROSITE" id="PS50835">
    <property type="entry name" value="IG_LIKE"/>
    <property type="match status" value="1"/>
</dbReference>
<dbReference type="InterPro" id="IPR013783">
    <property type="entry name" value="Ig-like_fold"/>
</dbReference>
<dbReference type="SMART" id="SM00060">
    <property type="entry name" value="FN3"/>
    <property type="match status" value="4"/>
</dbReference>
<feature type="domain" description="Fibronectin type-III" evidence="9">
    <location>
        <begin position="231"/>
        <end position="344"/>
    </location>
</feature>
<dbReference type="PANTHER" id="PTHR23037:SF46">
    <property type="entry name" value="INTERLEUKIN 5 RECEPTOR SUBUNIT ALPHA"/>
    <property type="match status" value="1"/>
</dbReference>
<keyword evidence="5 10" id="KW-0675">Receptor</keyword>
<dbReference type="SUPFAM" id="SSF49265">
    <property type="entry name" value="Fibronectin type III"/>
    <property type="match status" value="3"/>
</dbReference>
<dbReference type="SUPFAM" id="SSF48726">
    <property type="entry name" value="Immunoglobulin"/>
    <property type="match status" value="1"/>
</dbReference>
<dbReference type="Pfam" id="PF13927">
    <property type="entry name" value="Ig_3"/>
    <property type="match status" value="1"/>
</dbReference>
<feature type="region of interest" description="Disordered" evidence="7">
    <location>
        <begin position="214"/>
        <end position="235"/>
    </location>
</feature>
<evidence type="ECO:0000259" key="8">
    <source>
        <dbReference type="PROSITE" id="PS50835"/>
    </source>
</evidence>
<reference evidence="10" key="1">
    <citation type="submission" date="2021-10" db="EMBL/GenBank/DDBJ databases">
        <title>Tropical sea cucumber genome reveals ecological adaptation and Cuvierian tubules defense mechanism.</title>
        <authorList>
            <person name="Chen T."/>
        </authorList>
    </citation>
    <scope>NUCLEOTIDE SEQUENCE</scope>
    <source>
        <strain evidence="10">Nanhai2018</strain>
        <tissue evidence="10">Muscle</tissue>
    </source>
</reference>
<accession>A0A9Q1C8Z4</accession>
<comment type="subcellular location">
    <subcellularLocation>
        <location evidence="1">Membrane</location>
        <topology evidence="1">Single-pass type I membrane protein</topology>
    </subcellularLocation>
</comment>
<evidence type="ECO:0000313" key="10">
    <source>
        <dbReference type="EMBL" id="KAJ8040892.1"/>
    </source>
</evidence>
<feature type="compositionally biased region" description="Polar residues" evidence="7">
    <location>
        <begin position="214"/>
        <end position="228"/>
    </location>
</feature>
<keyword evidence="6" id="KW-0325">Glycoprotein</keyword>
<evidence type="ECO:0000256" key="7">
    <source>
        <dbReference type="SAM" id="MobiDB-lite"/>
    </source>
</evidence>
<dbReference type="GO" id="GO:0009897">
    <property type="term" value="C:external side of plasma membrane"/>
    <property type="evidence" value="ECO:0007669"/>
    <property type="project" value="TreeGrafter"/>
</dbReference>
<feature type="domain" description="Ig-like" evidence="8">
    <location>
        <begin position="13"/>
        <end position="125"/>
    </location>
</feature>
<dbReference type="SMART" id="SM00409">
    <property type="entry name" value="IG"/>
    <property type="match status" value="1"/>
</dbReference>
<evidence type="ECO:0000256" key="4">
    <source>
        <dbReference type="ARBA" id="ARBA00023136"/>
    </source>
</evidence>
<keyword evidence="3" id="KW-1133">Transmembrane helix</keyword>
<evidence type="ECO:0000256" key="6">
    <source>
        <dbReference type="ARBA" id="ARBA00023180"/>
    </source>
</evidence>
<dbReference type="AlphaFoldDB" id="A0A9Q1C8Z4"/>
<dbReference type="PANTHER" id="PTHR23037">
    <property type="entry name" value="CYTOKINE RECEPTOR"/>
    <property type="match status" value="1"/>
</dbReference>
<dbReference type="InterPro" id="IPR003599">
    <property type="entry name" value="Ig_sub"/>
</dbReference>
<dbReference type="InterPro" id="IPR036116">
    <property type="entry name" value="FN3_sf"/>
</dbReference>
<dbReference type="EMBL" id="JAIZAY010000006">
    <property type="protein sequence ID" value="KAJ8040892.1"/>
    <property type="molecule type" value="Genomic_DNA"/>
</dbReference>
<dbReference type="InterPro" id="IPR007110">
    <property type="entry name" value="Ig-like_dom"/>
</dbReference>
<organism evidence="10 11">
    <name type="scientific">Holothuria leucospilota</name>
    <name type="common">Black long sea cucumber</name>
    <name type="synonym">Mertensiothuria leucospilota</name>
    <dbReference type="NCBI Taxonomy" id="206669"/>
    <lineage>
        <taxon>Eukaryota</taxon>
        <taxon>Metazoa</taxon>
        <taxon>Echinodermata</taxon>
        <taxon>Eleutherozoa</taxon>
        <taxon>Echinozoa</taxon>
        <taxon>Holothuroidea</taxon>
        <taxon>Aspidochirotacea</taxon>
        <taxon>Aspidochirotida</taxon>
        <taxon>Holothuriidae</taxon>
        <taxon>Holothuria</taxon>
    </lineage>
</organism>
<evidence type="ECO:0000256" key="2">
    <source>
        <dbReference type="ARBA" id="ARBA00022692"/>
    </source>
</evidence>
<feature type="domain" description="Fibronectin type-III" evidence="9">
    <location>
        <begin position="351"/>
        <end position="459"/>
    </location>
</feature>
<dbReference type="Pfam" id="PF00041">
    <property type="entry name" value="fn3"/>
    <property type="match status" value="3"/>
</dbReference>
<feature type="domain" description="Fibronectin type-III" evidence="9">
    <location>
        <begin position="460"/>
        <end position="553"/>
    </location>
</feature>
<keyword evidence="4" id="KW-0472">Membrane</keyword>
<gene>
    <name evidence="10" type="ORF">HOLleu_15329</name>
</gene>
<evidence type="ECO:0000256" key="5">
    <source>
        <dbReference type="ARBA" id="ARBA00023170"/>
    </source>
</evidence>
<evidence type="ECO:0000259" key="9">
    <source>
        <dbReference type="PROSITE" id="PS50853"/>
    </source>
</evidence>
<dbReference type="InterPro" id="IPR003961">
    <property type="entry name" value="FN3_dom"/>
</dbReference>
<name>A0A9Q1C8Z4_HOLLE</name>
<evidence type="ECO:0000313" key="11">
    <source>
        <dbReference type="Proteomes" id="UP001152320"/>
    </source>
</evidence>
<protein>
    <submittedName>
        <fullName evidence="10">Interleukin-12 receptor subunit beta-2</fullName>
    </submittedName>
</protein>
<dbReference type="OrthoDB" id="10005435at2759"/>
<keyword evidence="11" id="KW-1185">Reference proteome</keyword>
<sequence>MEGKKRGNGKILPGTLLAVAFVLETCFKFTNAVEATISPDQVILWGSTVTISCTLDVNDVAVPSDILWYKDTPDEALPTELSQVVGNNTSRLTLSVVTNEDSGVYYCALPSDGKNIFSYQSSRLTVGKLPSPPVSVLCHSRDMVAFWCTWQSAGETHLPTQYTFQYRGRFYTETSWRDCPDYLSRGEKSCYIPPNSNTGQEQLIRITETNALGSATRNHNYNPDKSTIPNPPTNVRAEIVSPREVQVRWDIPEEWLNYMSNLLSYRLRIWESGNHVSKNDQPWREIPSKNLIRRGRFIQTSFHTIHNLQPGTQYNIQAASKYRFSRPRGGCWSDWSLPVEVELPAITPSGTVNDLEVIEYHQRHDGHNLKRDVILTWEPVPSFLQNGEILNYTICVLSEDSETANGTVEMFSLPADTTTYELEGLNLHKEYGIGISACNSAGCGPNATIRLETQELVPQQPIHLRVLDLANQSLLVTWSIPEFDGRVDHFVLQWTQDLQSDYWEELHISGNEYQYLIDSPHNPATYSFRVQAVNYLNQPGPWSRTLTVHLDGIQLNLVL</sequence>
<dbReference type="Proteomes" id="UP001152320">
    <property type="component" value="Chromosome 6"/>
</dbReference>
<dbReference type="InterPro" id="IPR036179">
    <property type="entry name" value="Ig-like_dom_sf"/>
</dbReference>
<keyword evidence="2" id="KW-0812">Transmembrane</keyword>